<organism evidence="2 3">
    <name type="scientific">Hibiscus sabdariffa</name>
    <name type="common">roselle</name>
    <dbReference type="NCBI Taxonomy" id="183260"/>
    <lineage>
        <taxon>Eukaryota</taxon>
        <taxon>Viridiplantae</taxon>
        <taxon>Streptophyta</taxon>
        <taxon>Embryophyta</taxon>
        <taxon>Tracheophyta</taxon>
        <taxon>Spermatophyta</taxon>
        <taxon>Magnoliopsida</taxon>
        <taxon>eudicotyledons</taxon>
        <taxon>Gunneridae</taxon>
        <taxon>Pentapetalae</taxon>
        <taxon>rosids</taxon>
        <taxon>malvids</taxon>
        <taxon>Malvales</taxon>
        <taxon>Malvaceae</taxon>
        <taxon>Malvoideae</taxon>
        <taxon>Hibiscus</taxon>
    </lineage>
</organism>
<dbReference type="InterPro" id="IPR013783">
    <property type="entry name" value="Ig-like_fold"/>
</dbReference>
<evidence type="ECO:0000313" key="2">
    <source>
        <dbReference type="EMBL" id="KAK8546643.1"/>
    </source>
</evidence>
<gene>
    <name evidence="2" type="ORF">V6N12_027419</name>
</gene>
<dbReference type="CDD" id="cd02859">
    <property type="entry name" value="E_set_AMPKbeta_like_N"/>
    <property type="match status" value="1"/>
</dbReference>
<evidence type="ECO:0000313" key="3">
    <source>
        <dbReference type="Proteomes" id="UP001472677"/>
    </source>
</evidence>
<dbReference type="Gene3D" id="2.60.40.10">
    <property type="entry name" value="Immunoglobulins"/>
    <property type="match status" value="1"/>
</dbReference>
<evidence type="ECO:0008006" key="4">
    <source>
        <dbReference type="Google" id="ProtNLM"/>
    </source>
</evidence>
<dbReference type="EMBL" id="JBBPBM010000023">
    <property type="protein sequence ID" value="KAK8546643.1"/>
    <property type="molecule type" value="Genomic_DNA"/>
</dbReference>
<evidence type="ECO:0000256" key="1">
    <source>
        <dbReference type="SAM" id="MobiDB-lite"/>
    </source>
</evidence>
<feature type="compositionally biased region" description="Low complexity" evidence="1">
    <location>
        <begin position="28"/>
        <end position="38"/>
    </location>
</feature>
<reference evidence="2 3" key="1">
    <citation type="journal article" date="2024" name="G3 (Bethesda)">
        <title>Genome assembly of Hibiscus sabdariffa L. provides insights into metabolisms of medicinal natural products.</title>
        <authorList>
            <person name="Kim T."/>
        </authorList>
    </citation>
    <scope>NUCLEOTIDE SEQUENCE [LARGE SCALE GENOMIC DNA]</scope>
    <source>
        <strain evidence="2">TK-2024</strain>
        <tissue evidence="2">Old leaves</tissue>
    </source>
</reference>
<name>A0ABR2DUQ7_9ROSI</name>
<keyword evidence="3" id="KW-1185">Reference proteome</keyword>
<dbReference type="PANTHER" id="PTHR47342:SF1">
    <property type="entry name" value="PROTEIN PTST, CHLOROPLASTIC"/>
    <property type="match status" value="1"/>
</dbReference>
<feature type="region of interest" description="Disordered" evidence="1">
    <location>
        <begin position="28"/>
        <end position="52"/>
    </location>
</feature>
<dbReference type="Proteomes" id="UP001472677">
    <property type="component" value="Unassembled WGS sequence"/>
</dbReference>
<protein>
    <recommendedName>
        <fullName evidence="4">AMP-activated protein kinase glycogen-binding domain-containing protein</fullName>
    </recommendedName>
</protein>
<sequence>MACLNIDSGRKQHRSPIVRKTHTMLVGSEESSSLLSEDPFSEEEHASGDSPEQLLAKPLSNYELHDKEDALLNFESELAVMELEFQQTKSSHALKTGAFTKFFMQKKEYFDKFGNDALLRLEFHCVTLKRIGLCMYLKTESKEVGLFWCGMAESVQVMGSFDGWSQGEHLSPEFTGSFTKFSTTLLLRPGR</sequence>
<proteinExistence type="predicted"/>
<comment type="caution">
    <text evidence="2">The sequence shown here is derived from an EMBL/GenBank/DDBJ whole genome shotgun (WGS) entry which is preliminary data.</text>
</comment>
<dbReference type="PANTHER" id="PTHR47342">
    <property type="entry name" value="PROTEIN PTST, CHLOROPLASTIC"/>
    <property type="match status" value="1"/>
</dbReference>
<accession>A0ABR2DUQ7</accession>